<dbReference type="FunCoup" id="A0A1B6PJP9">
    <property type="interactions" value="792"/>
</dbReference>
<feature type="signal peptide" evidence="1">
    <location>
        <begin position="1"/>
        <end position="21"/>
    </location>
</feature>
<dbReference type="OMA" id="CIVLMTT"/>
<reference evidence="3" key="3">
    <citation type="journal article" date="2018" name="Plant J.">
        <title>The Sorghum bicolor reference genome: improved assembly, gene annotations, a transcriptome atlas, and signatures of genome organization.</title>
        <authorList>
            <person name="McCormick R.F."/>
            <person name="Truong S.K."/>
            <person name="Sreedasyam A."/>
            <person name="Jenkins J."/>
            <person name="Shu S."/>
            <person name="Sims D."/>
            <person name="Kennedy M."/>
            <person name="Amirebrahimi M."/>
            <person name="Weers B.D."/>
            <person name="McKinley B."/>
            <person name="Mattison A."/>
            <person name="Morishige D.T."/>
            <person name="Grimwood J."/>
            <person name="Schmutz J."/>
            <person name="Mullet J.E."/>
        </authorList>
    </citation>
    <scope>NUCLEOTIDE SEQUENCE [LARGE SCALE GENOMIC DNA]</scope>
    <source>
        <strain evidence="3">cv. BTx623</strain>
    </source>
</reference>
<sequence length="81" mass="8658">MKGILPVFLCIVLMTTTSSTAMTRKLLDENGGLQAGQVQAEPAINVDGRPSTGYGDHVCPRNLFPNCSKRLDQASSNNHLG</sequence>
<reference evidence="2" key="2">
    <citation type="submission" date="2017-02" db="EMBL/GenBank/DDBJ databases">
        <title>WGS assembly of Sorghum bicolor.</title>
        <authorList>
            <person name="Paterson A."/>
            <person name="Mullet J."/>
            <person name="Bowers J."/>
            <person name="Bruggmann R."/>
            <person name="Dubchak I."/>
            <person name="Grimwood J."/>
            <person name="Gundlach H."/>
            <person name="Haberer G."/>
            <person name="Hellsten U."/>
            <person name="Mitros T."/>
            <person name="Poliakov A."/>
            <person name="Schmutz J."/>
            <person name="Spannagl M."/>
            <person name="Tang H."/>
            <person name="Wang X."/>
            <person name="Wicker T."/>
            <person name="Bharti A."/>
            <person name="Chapman J."/>
            <person name="Feltus F."/>
            <person name="Gowik U."/>
            <person name="Grigoriev I."/>
            <person name="Lyons E."/>
            <person name="Maher C."/>
            <person name="Martis M."/>
            <person name="Narechania A."/>
            <person name="Otillar R."/>
            <person name="Penning B."/>
            <person name="Salamov A."/>
            <person name="Wang Y."/>
            <person name="Zhang L."/>
            <person name="Carpita N."/>
            <person name="Freeling M."/>
            <person name="Gingle A."/>
            <person name="Hash C."/>
            <person name="Keller B."/>
            <person name="Klein P."/>
            <person name="Kresovich S."/>
            <person name="Mccann M."/>
            <person name="Ming R."/>
            <person name="Peterson D."/>
            <person name="Rahman M."/>
            <person name="Ware D."/>
            <person name="Westhoff P."/>
            <person name="Mayer K."/>
            <person name="Messing J."/>
            <person name="Sims D."/>
            <person name="Jenkins J."/>
            <person name="Shu S."/>
            <person name="Rokhsar D."/>
        </authorList>
    </citation>
    <scope>NUCLEOTIDE SEQUENCE</scope>
</reference>
<gene>
    <name evidence="2" type="ORF">SORBI_3006G026300</name>
</gene>
<dbReference type="EMBL" id="CM000765">
    <property type="protein sequence ID" value="KXG25889.1"/>
    <property type="molecule type" value="Genomic_DNA"/>
</dbReference>
<dbReference type="EMBL" id="CM000765">
    <property type="protein sequence ID" value="KXG25888.1"/>
    <property type="molecule type" value="Genomic_DNA"/>
</dbReference>
<dbReference type="InParanoid" id="A0A1B6PJP9"/>
<accession>A0A1B6PJP9</accession>
<organism evidence="2 3">
    <name type="scientific">Sorghum bicolor</name>
    <name type="common">Sorghum</name>
    <name type="synonym">Sorghum vulgare</name>
    <dbReference type="NCBI Taxonomy" id="4558"/>
    <lineage>
        <taxon>Eukaryota</taxon>
        <taxon>Viridiplantae</taxon>
        <taxon>Streptophyta</taxon>
        <taxon>Embryophyta</taxon>
        <taxon>Tracheophyta</taxon>
        <taxon>Spermatophyta</taxon>
        <taxon>Magnoliopsida</taxon>
        <taxon>Liliopsida</taxon>
        <taxon>Poales</taxon>
        <taxon>Poaceae</taxon>
        <taxon>PACMAD clade</taxon>
        <taxon>Panicoideae</taxon>
        <taxon>Andropogonodae</taxon>
        <taxon>Andropogoneae</taxon>
        <taxon>Sorghinae</taxon>
        <taxon>Sorghum</taxon>
    </lineage>
</organism>
<dbReference type="Proteomes" id="UP000000768">
    <property type="component" value="Chromosome 6"/>
</dbReference>
<proteinExistence type="predicted"/>
<evidence type="ECO:0000256" key="1">
    <source>
        <dbReference type="SAM" id="SignalP"/>
    </source>
</evidence>
<dbReference type="Gramene" id="KXG25888">
    <property type="protein sequence ID" value="KXG25888"/>
    <property type="gene ID" value="SORBI_3006G026300"/>
</dbReference>
<evidence type="ECO:0000313" key="2">
    <source>
        <dbReference type="EMBL" id="KXG25888.1"/>
    </source>
</evidence>
<keyword evidence="1" id="KW-0732">Signal</keyword>
<dbReference type="AlphaFoldDB" id="A0A1B6PJP9"/>
<feature type="chain" id="PRO_5010943333" evidence="1">
    <location>
        <begin position="22"/>
        <end position="81"/>
    </location>
</feature>
<reference evidence="2 3" key="1">
    <citation type="journal article" date="2009" name="Nature">
        <title>The Sorghum bicolor genome and the diversification of grasses.</title>
        <authorList>
            <person name="Paterson A.H."/>
            <person name="Bowers J.E."/>
            <person name="Bruggmann R."/>
            <person name="Dubchak I."/>
            <person name="Grimwood J."/>
            <person name="Gundlach H."/>
            <person name="Haberer G."/>
            <person name="Hellsten U."/>
            <person name="Mitros T."/>
            <person name="Poliakov A."/>
            <person name="Schmutz J."/>
            <person name="Spannagl M."/>
            <person name="Tang H."/>
            <person name="Wang X."/>
            <person name="Wicker T."/>
            <person name="Bharti A.K."/>
            <person name="Chapman J."/>
            <person name="Feltus F.A."/>
            <person name="Gowik U."/>
            <person name="Grigoriev I.V."/>
            <person name="Lyons E."/>
            <person name="Maher C.A."/>
            <person name="Martis M."/>
            <person name="Narechania A."/>
            <person name="Otillar R.P."/>
            <person name="Penning B.W."/>
            <person name="Salamov A.A."/>
            <person name="Wang Y."/>
            <person name="Zhang L."/>
            <person name="Carpita N.C."/>
            <person name="Freeling M."/>
            <person name="Gingle A.R."/>
            <person name="Hash C.T."/>
            <person name="Keller B."/>
            <person name="Klein P."/>
            <person name="Kresovich S."/>
            <person name="McCann M.C."/>
            <person name="Ming R."/>
            <person name="Peterson D.G."/>
            <person name="Mehboob-ur-Rahman"/>
            <person name="Ware D."/>
            <person name="Westhoff P."/>
            <person name="Mayer K.F."/>
            <person name="Messing J."/>
            <person name="Rokhsar D.S."/>
        </authorList>
    </citation>
    <scope>NUCLEOTIDE SEQUENCE [LARGE SCALE GENOMIC DNA]</scope>
    <source>
        <strain evidence="3">cv. BTx623</strain>
    </source>
</reference>
<protein>
    <submittedName>
        <fullName evidence="2">Uncharacterized protein</fullName>
    </submittedName>
</protein>
<dbReference type="Gramene" id="KXG25889">
    <property type="protein sequence ID" value="KXG25889"/>
    <property type="gene ID" value="SORBI_3006G026300"/>
</dbReference>
<evidence type="ECO:0000313" key="3">
    <source>
        <dbReference type="Proteomes" id="UP000000768"/>
    </source>
</evidence>
<keyword evidence="3" id="KW-1185">Reference proteome</keyword>
<name>A0A1B6PJP9_SORBI</name>